<dbReference type="AlphaFoldDB" id="A0A7J6TJP0"/>
<gene>
    <name evidence="3" type="ORF">FOZ63_005257</name>
</gene>
<feature type="compositionally biased region" description="Low complexity" evidence="1">
    <location>
        <begin position="51"/>
        <end position="65"/>
    </location>
</feature>
<reference evidence="3 4" key="1">
    <citation type="submission" date="2020-04" db="EMBL/GenBank/DDBJ databases">
        <title>Perkinsus olseni comparative genomics.</title>
        <authorList>
            <person name="Bogema D.R."/>
        </authorList>
    </citation>
    <scope>NUCLEOTIDE SEQUENCE [LARGE SCALE GENOMIC DNA]</scope>
    <source>
        <strain evidence="3 4">ATCC PRA-207</strain>
    </source>
</reference>
<dbReference type="EMBL" id="JABANO010010730">
    <property type="protein sequence ID" value="KAF4744636.1"/>
    <property type="molecule type" value="Genomic_DNA"/>
</dbReference>
<protein>
    <submittedName>
        <fullName evidence="3">Uncharacterized protein</fullName>
    </submittedName>
</protein>
<sequence>MCSEFQRSILLPSQMTTIIFLIALASGVVGSIFDGYTLPGDEQYWRLRGNSTVPVPTSTTSTTATPPAPTESARDQLLSSLVIPEYRNIPSTAEPLSLEEQLQRLEMPYHGIPAAAPTTTTPAPPATTSKSAIQQLLEMTIPLEEGFSPTTAVETSAPPPPAGNLRGGELTSYSEAVAPVSWCAVVAMMVTLA</sequence>
<feature type="transmembrane region" description="Helical" evidence="2">
    <location>
        <begin position="18"/>
        <end position="38"/>
    </location>
</feature>
<keyword evidence="2" id="KW-1133">Transmembrane helix</keyword>
<evidence type="ECO:0000256" key="2">
    <source>
        <dbReference type="SAM" id="Phobius"/>
    </source>
</evidence>
<evidence type="ECO:0000313" key="4">
    <source>
        <dbReference type="Proteomes" id="UP000553632"/>
    </source>
</evidence>
<evidence type="ECO:0000256" key="1">
    <source>
        <dbReference type="SAM" id="MobiDB-lite"/>
    </source>
</evidence>
<keyword evidence="2" id="KW-0812">Transmembrane</keyword>
<keyword evidence="4" id="KW-1185">Reference proteome</keyword>
<evidence type="ECO:0000313" key="3">
    <source>
        <dbReference type="EMBL" id="KAF4744636.1"/>
    </source>
</evidence>
<comment type="caution">
    <text evidence="3">The sequence shown here is derived from an EMBL/GenBank/DDBJ whole genome shotgun (WGS) entry which is preliminary data.</text>
</comment>
<keyword evidence="2" id="KW-0472">Membrane</keyword>
<organism evidence="3 4">
    <name type="scientific">Perkinsus olseni</name>
    <name type="common">Perkinsus atlanticus</name>
    <dbReference type="NCBI Taxonomy" id="32597"/>
    <lineage>
        <taxon>Eukaryota</taxon>
        <taxon>Sar</taxon>
        <taxon>Alveolata</taxon>
        <taxon>Perkinsozoa</taxon>
        <taxon>Perkinsea</taxon>
        <taxon>Perkinsida</taxon>
        <taxon>Perkinsidae</taxon>
        <taxon>Perkinsus</taxon>
    </lineage>
</organism>
<name>A0A7J6TJP0_PEROL</name>
<accession>A0A7J6TJP0</accession>
<feature type="region of interest" description="Disordered" evidence="1">
    <location>
        <begin position="51"/>
        <end position="72"/>
    </location>
</feature>
<dbReference type="Proteomes" id="UP000553632">
    <property type="component" value="Unassembled WGS sequence"/>
</dbReference>
<proteinExistence type="predicted"/>